<protein>
    <submittedName>
        <fullName evidence="1">Uncharacterized protein</fullName>
    </submittedName>
</protein>
<dbReference type="Proteomes" id="UP000279284">
    <property type="component" value="Chromosome"/>
</dbReference>
<dbReference type="KEGG" id="nci:NCTC10296_01908"/>
<dbReference type="EMBL" id="LR134313">
    <property type="protein sequence ID" value="VEF02660.1"/>
    <property type="molecule type" value="Genomic_DNA"/>
</dbReference>
<name>A0A3S4QV15_9NEIS</name>
<evidence type="ECO:0000313" key="2">
    <source>
        <dbReference type="Proteomes" id="UP000279284"/>
    </source>
</evidence>
<accession>A0A3S4QV15</accession>
<proteinExistence type="predicted"/>
<evidence type="ECO:0000313" key="1">
    <source>
        <dbReference type="EMBL" id="VEF02660.1"/>
    </source>
</evidence>
<reference evidence="1 2" key="1">
    <citation type="submission" date="2018-12" db="EMBL/GenBank/DDBJ databases">
        <authorList>
            <consortium name="Pathogen Informatics"/>
        </authorList>
    </citation>
    <scope>NUCLEOTIDE SEQUENCE [LARGE SCALE GENOMIC DNA]</scope>
    <source>
        <strain evidence="1 2">NCTC10296</strain>
    </source>
</reference>
<dbReference type="AlphaFoldDB" id="A0A3S4QV15"/>
<keyword evidence="2" id="KW-1185">Reference proteome</keyword>
<gene>
    <name evidence="1" type="ORF">NCTC10296_01908</name>
</gene>
<sequence length="43" mass="4972">MTLHKVTFFQTGIAIRGVLMLFFPKERVGYVVKQINMRAVFIA</sequence>
<organism evidence="1 2">
    <name type="scientific">Neisseria canis</name>
    <dbReference type="NCBI Taxonomy" id="493"/>
    <lineage>
        <taxon>Bacteria</taxon>
        <taxon>Pseudomonadati</taxon>
        <taxon>Pseudomonadota</taxon>
        <taxon>Betaproteobacteria</taxon>
        <taxon>Neisseriales</taxon>
        <taxon>Neisseriaceae</taxon>
        <taxon>Neisseria</taxon>
    </lineage>
</organism>